<evidence type="ECO:0000259" key="3">
    <source>
        <dbReference type="Pfam" id="PF13240"/>
    </source>
</evidence>
<evidence type="ECO:0000256" key="1">
    <source>
        <dbReference type="SAM" id="MobiDB-lite"/>
    </source>
</evidence>
<keyword evidence="5" id="KW-1185">Reference proteome</keyword>
<proteinExistence type="predicted"/>
<dbReference type="Pfam" id="PF13240">
    <property type="entry name" value="Zn_Ribbon_1"/>
    <property type="match status" value="1"/>
</dbReference>
<dbReference type="Proteomes" id="UP000322530">
    <property type="component" value="Unassembled WGS sequence"/>
</dbReference>
<keyword evidence="2" id="KW-1133">Transmembrane helix</keyword>
<evidence type="ECO:0000256" key="2">
    <source>
        <dbReference type="SAM" id="Phobius"/>
    </source>
</evidence>
<dbReference type="EMBL" id="BIXY01000002">
    <property type="protein sequence ID" value="GCF06757.1"/>
    <property type="molecule type" value="Genomic_DNA"/>
</dbReference>
<feature type="compositionally biased region" description="Basic residues" evidence="1">
    <location>
        <begin position="97"/>
        <end position="108"/>
    </location>
</feature>
<evidence type="ECO:0000313" key="4">
    <source>
        <dbReference type="EMBL" id="GCF06757.1"/>
    </source>
</evidence>
<sequence length="470" mass="50383">MLCPSCQAPVEADSVFCGHCGSPLPPLHLRDLGVSDDTRTIQRSNEAGNSTVSAENHQMSPMPHLPVAVFPLTPAPLRAISASSSTPEHDLSSHSSHPPRARFSKRTSHSSTGRNLVSVAIILVLLGIGIAAGVLALWQNKNLISRMMPVKDSTALPQGISGRISFSGSDAAILKTDSLAIHINGLHIPAGNAHYEAWMLDLQDETRIQSLGPLIQTGEGYTLNFTDPNGNILKLGNRIEVSLETTHTTLPTGHVVLSATLPPLALVHIRHLLVSYPDTPHYIGLLDGLQSQAAVFYQQSQLLGITHNKTNIQCIARNLITIIDGKLPTTDTPNARTCNARQITQIAPDYGLLGTMNNGYVHMVGVHASLAATQADATDTIRHYAQQVILASDNLQGWYSILDQDAQSLLKNPDDPAKIHDITSLADHALNGFDANHDGNIAPQKNEAGVMQAYLYGQSMATMFLSTPGA</sequence>
<dbReference type="AlphaFoldDB" id="A0A5A5T5X2"/>
<keyword evidence="2" id="KW-0472">Membrane</keyword>
<dbReference type="InterPro" id="IPR026870">
    <property type="entry name" value="Zinc_ribbon_dom"/>
</dbReference>
<keyword evidence="2" id="KW-0812">Transmembrane</keyword>
<protein>
    <recommendedName>
        <fullName evidence="3">Zinc-ribbon domain-containing protein</fullName>
    </recommendedName>
</protein>
<gene>
    <name evidence="4" type="ORF">KDI_03210</name>
</gene>
<comment type="caution">
    <text evidence="4">The sequence shown here is derived from an EMBL/GenBank/DDBJ whole genome shotgun (WGS) entry which is preliminary data.</text>
</comment>
<feature type="region of interest" description="Disordered" evidence="1">
    <location>
        <begin position="81"/>
        <end position="109"/>
    </location>
</feature>
<name>A0A5A5T5X2_9CHLR</name>
<accession>A0A5A5T5X2</accession>
<organism evidence="4 5">
    <name type="scientific">Dictyobacter arantiisoli</name>
    <dbReference type="NCBI Taxonomy" id="2014874"/>
    <lineage>
        <taxon>Bacteria</taxon>
        <taxon>Bacillati</taxon>
        <taxon>Chloroflexota</taxon>
        <taxon>Ktedonobacteria</taxon>
        <taxon>Ktedonobacterales</taxon>
        <taxon>Dictyobacteraceae</taxon>
        <taxon>Dictyobacter</taxon>
    </lineage>
</organism>
<feature type="domain" description="Zinc-ribbon" evidence="3">
    <location>
        <begin position="3"/>
        <end position="24"/>
    </location>
</feature>
<feature type="transmembrane region" description="Helical" evidence="2">
    <location>
        <begin position="116"/>
        <end position="138"/>
    </location>
</feature>
<evidence type="ECO:0000313" key="5">
    <source>
        <dbReference type="Proteomes" id="UP000322530"/>
    </source>
</evidence>
<reference evidence="4 5" key="1">
    <citation type="submission" date="2019-01" db="EMBL/GenBank/DDBJ databases">
        <title>Draft genome sequence of Dictyobacter sp. Uno17.</title>
        <authorList>
            <person name="Wang C.M."/>
            <person name="Zheng Y."/>
            <person name="Sakai Y."/>
            <person name="Abe K."/>
            <person name="Yokota A."/>
            <person name="Yabe S."/>
        </authorList>
    </citation>
    <scope>NUCLEOTIDE SEQUENCE [LARGE SCALE GENOMIC DNA]</scope>
    <source>
        <strain evidence="4 5">Uno17</strain>
    </source>
</reference>